<feature type="chain" id="PRO_5042050528" evidence="1">
    <location>
        <begin position="20"/>
        <end position="257"/>
    </location>
</feature>
<name>A0AAD7FTZ1_9AGAR</name>
<evidence type="ECO:0000256" key="1">
    <source>
        <dbReference type="SAM" id="SignalP"/>
    </source>
</evidence>
<dbReference type="Proteomes" id="UP001221142">
    <property type="component" value="Unassembled WGS sequence"/>
</dbReference>
<proteinExistence type="predicted"/>
<organism evidence="2 3">
    <name type="scientific">Roridomyces roridus</name>
    <dbReference type="NCBI Taxonomy" id="1738132"/>
    <lineage>
        <taxon>Eukaryota</taxon>
        <taxon>Fungi</taxon>
        <taxon>Dikarya</taxon>
        <taxon>Basidiomycota</taxon>
        <taxon>Agaricomycotina</taxon>
        <taxon>Agaricomycetes</taxon>
        <taxon>Agaricomycetidae</taxon>
        <taxon>Agaricales</taxon>
        <taxon>Marasmiineae</taxon>
        <taxon>Mycenaceae</taxon>
        <taxon>Roridomyces</taxon>
    </lineage>
</organism>
<keyword evidence="3" id="KW-1185">Reference proteome</keyword>
<comment type="caution">
    <text evidence="2">The sequence shown here is derived from an EMBL/GenBank/DDBJ whole genome shotgun (WGS) entry which is preliminary data.</text>
</comment>
<gene>
    <name evidence="2" type="ORF">FB45DRAFT_417288</name>
</gene>
<evidence type="ECO:0000313" key="2">
    <source>
        <dbReference type="EMBL" id="KAJ7638958.1"/>
    </source>
</evidence>
<feature type="signal peptide" evidence="1">
    <location>
        <begin position="1"/>
        <end position="19"/>
    </location>
</feature>
<dbReference type="EMBL" id="JARKIF010000005">
    <property type="protein sequence ID" value="KAJ7638958.1"/>
    <property type="molecule type" value="Genomic_DNA"/>
</dbReference>
<reference evidence="2" key="1">
    <citation type="submission" date="2023-03" db="EMBL/GenBank/DDBJ databases">
        <title>Massive genome expansion in bonnet fungi (Mycena s.s.) driven by repeated elements and novel gene families across ecological guilds.</title>
        <authorList>
            <consortium name="Lawrence Berkeley National Laboratory"/>
            <person name="Harder C.B."/>
            <person name="Miyauchi S."/>
            <person name="Viragh M."/>
            <person name="Kuo A."/>
            <person name="Thoen E."/>
            <person name="Andreopoulos B."/>
            <person name="Lu D."/>
            <person name="Skrede I."/>
            <person name="Drula E."/>
            <person name="Henrissat B."/>
            <person name="Morin E."/>
            <person name="Kohler A."/>
            <person name="Barry K."/>
            <person name="LaButti K."/>
            <person name="Morin E."/>
            <person name="Salamov A."/>
            <person name="Lipzen A."/>
            <person name="Mereny Z."/>
            <person name="Hegedus B."/>
            <person name="Baldrian P."/>
            <person name="Stursova M."/>
            <person name="Weitz H."/>
            <person name="Taylor A."/>
            <person name="Grigoriev I.V."/>
            <person name="Nagy L.G."/>
            <person name="Martin F."/>
            <person name="Kauserud H."/>
        </authorList>
    </citation>
    <scope>NUCLEOTIDE SEQUENCE</scope>
    <source>
        <strain evidence="2">9284</strain>
    </source>
</reference>
<evidence type="ECO:0000313" key="3">
    <source>
        <dbReference type="Proteomes" id="UP001221142"/>
    </source>
</evidence>
<protein>
    <submittedName>
        <fullName evidence="2">Uncharacterized protein</fullName>
    </submittedName>
</protein>
<accession>A0AAD7FTZ1</accession>
<keyword evidence="1" id="KW-0732">Signal</keyword>
<dbReference type="AlphaFoldDB" id="A0AAD7FTZ1"/>
<sequence>MRSLFSLCAILLLSVPVWGQLPVARDSETNASRMKRGLPPLPPRQFFDPSRVRRAAPAASPTPLPRCSAIGSQPMAIELRRSSDDTVVGYVGYQGSGYWNVYYSGYGAGGGGALFGVTRGDRFNAISLPASYGGDFCAQVNQWVTKKGVTQDYCSQDLYHDDNVHWKDDSLNYLFNVACNNPAGYYQEYNYKWDSNGAIRLEWDQPPGVAVTGELFPTLWIRSGSSTFRWYAPDKAPYTPKLTGDWSTGYLRWACQP</sequence>